<organism evidence="1">
    <name type="scientific">Fragaria ananassa</name>
    <name type="common">Strawberry</name>
    <name type="synonym">Fragaria chiloensis x Fragaria virginiana</name>
    <dbReference type="NCBI Taxonomy" id="3747"/>
    <lineage>
        <taxon>Eukaryota</taxon>
        <taxon>Viridiplantae</taxon>
        <taxon>Streptophyta</taxon>
        <taxon>Embryophyta</taxon>
        <taxon>Tracheophyta</taxon>
        <taxon>Spermatophyta</taxon>
        <taxon>Magnoliopsida</taxon>
        <taxon>eudicotyledons</taxon>
        <taxon>Gunneridae</taxon>
        <taxon>Pentapetalae</taxon>
        <taxon>rosids</taxon>
        <taxon>fabids</taxon>
        <taxon>Rosales</taxon>
        <taxon>Rosaceae</taxon>
        <taxon>Rosoideae</taxon>
        <taxon>Potentilleae</taxon>
        <taxon>Fragariinae</taxon>
        <taxon>Fragaria</taxon>
    </lineage>
</organism>
<dbReference type="AlphaFoldDB" id="Q5ULX9"/>
<name>Q5ULX9_FRAAN</name>
<sequence length="92" mass="10488">SILSNKFDYLGISFSFFHLVQGEDLSWDFLSREDANLCIGLHSCIRSIGNCLMTKSLTSQTNLELQGRRLHLLLYQQPGYPIWSSMLTQDSS</sequence>
<accession>Q5ULX9</accession>
<proteinExistence type="evidence at transcript level"/>
<protein>
    <submittedName>
        <fullName evidence="1">Putative cytochrome P450</fullName>
    </submittedName>
</protein>
<feature type="non-terminal residue" evidence="1">
    <location>
        <position position="92"/>
    </location>
</feature>
<evidence type="ECO:0000313" key="1">
    <source>
        <dbReference type="EMBL" id="AAV33475.1"/>
    </source>
</evidence>
<feature type="non-terminal residue" evidence="1">
    <location>
        <position position="1"/>
    </location>
</feature>
<dbReference type="EMBL" id="AY679616">
    <property type="protein sequence ID" value="AAV33475.1"/>
    <property type="molecule type" value="mRNA"/>
</dbReference>
<reference evidence="1" key="1">
    <citation type="journal article" date="2006" name="Int. J. Hortic. Sci.">
        <title>Identification of ripening-related genes in strawberry fruit by cDNA-AFLP.</title>
        <authorList>
            <person name="Balogh A."/>
            <person name="Koncz T."/>
            <person name="Tisza V."/>
            <person name="Kiss E."/>
            <person name="Heszky L."/>
        </authorList>
    </citation>
    <scope>NUCLEOTIDE SEQUENCE</scope>
    <source>
        <tissue evidence="1">Receptacle</tissue>
    </source>
</reference>